<dbReference type="AlphaFoldDB" id="A0A7Y2E568"/>
<dbReference type="Pfam" id="PF00625">
    <property type="entry name" value="Guanylate_kin"/>
    <property type="match status" value="1"/>
</dbReference>
<reference evidence="11 12" key="1">
    <citation type="submission" date="2020-03" db="EMBL/GenBank/DDBJ databases">
        <title>Metabolic flexibility allows generalist bacteria to become dominant in a frequently disturbed ecosystem.</title>
        <authorList>
            <person name="Chen Y.-J."/>
            <person name="Leung P.M."/>
            <person name="Bay S.K."/>
            <person name="Hugenholtz P."/>
            <person name="Kessler A.J."/>
            <person name="Shelley G."/>
            <person name="Waite D.W."/>
            <person name="Cook P.L."/>
            <person name="Greening C."/>
        </authorList>
    </citation>
    <scope>NUCLEOTIDE SEQUENCE [LARGE SCALE GENOMIC DNA]</scope>
    <source>
        <strain evidence="11">SS_bin_28</strain>
    </source>
</reference>
<keyword evidence="4 9" id="KW-0808">Transferase</keyword>
<name>A0A7Y2E568_UNCEI</name>
<sequence length="194" mass="21703">MPQPQNPPLLIVVSGPSGVGKTRICNRLMENDSRLVRSISATTRPPRPGEEDGTDYFFWGEDEFKSAIGEGLFLEWAMVHNHRYGTLDATVDKLLGEQKSPVLNIDVQGGASVKAIRPDAVLIFLLPPSMKALEERLRGRSTDSEAVIATRLQNALTELKRYEDYDYVVVNDDFDQAVAQIESIMTAERARVRR</sequence>
<evidence type="ECO:0000256" key="8">
    <source>
        <dbReference type="ARBA" id="ARBA00030128"/>
    </source>
</evidence>
<comment type="caution">
    <text evidence="11">The sequence shown here is derived from an EMBL/GenBank/DDBJ whole genome shotgun (WGS) entry which is preliminary data.</text>
</comment>
<proteinExistence type="inferred from homology"/>
<feature type="domain" description="Guanylate kinase-like" evidence="10">
    <location>
        <begin position="8"/>
        <end position="186"/>
    </location>
</feature>
<keyword evidence="9" id="KW-0963">Cytoplasm</keyword>
<dbReference type="HAMAP" id="MF_00328">
    <property type="entry name" value="Guanylate_kinase"/>
    <property type="match status" value="1"/>
</dbReference>
<gene>
    <name evidence="9 11" type="primary">gmk</name>
    <name evidence="11" type="ORF">HKN21_01585</name>
</gene>
<comment type="similarity">
    <text evidence="1 9">Belongs to the guanylate kinase family.</text>
</comment>
<dbReference type="CDD" id="cd00071">
    <property type="entry name" value="GMPK"/>
    <property type="match status" value="1"/>
</dbReference>
<dbReference type="GO" id="GO:0004385">
    <property type="term" value="F:GMP kinase activity"/>
    <property type="evidence" value="ECO:0007669"/>
    <property type="project" value="UniProtKB-UniRule"/>
</dbReference>
<evidence type="ECO:0000259" key="10">
    <source>
        <dbReference type="PROSITE" id="PS50052"/>
    </source>
</evidence>
<dbReference type="PROSITE" id="PS50052">
    <property type="entry name" value="GUANYLATE_KINASE_2"/>
    <property type="match status" value="1"/>
</dbReference>
<dbReference type="EC" id="2.7.4.8" evidence="2 9"/>
<keyword evidence="5 9" id="KW-0547">Nucleotide-binding</keyword>
<comment type="catalytic activity">
    <reaction evidence="9">
        <text>GMP + ATP = GDP + ADP</text>
        <dbReference type="Rhea" id="RHEA:20780"/>
        <dbReference type="ChEBI" id="CHEBI:30616"/>
        <dbReference type="ChEBI" id="CHEBI:58115"/>
        <dbReference type="ChEBI" id="CHEBI:58189"/>
        <dbReference type="ChEBI" id="CHEBI:456216"/>
        <dbReference type="EC" id="2.7.4.8"/>
    </reaction>
</comment>
<keyword evidence="6 9" id="KW-0418">Kinase</keyword>
<dbReference type="SMART" id="SM00072">
    <property type="entry name" value="GuKc"/>
    <property type="match status" value="1"/>
</dbReference>
<accession>A0A7Y2E568</accession>
<evidence type="ECO:0000256" key="9">
    <source>
        <dbReference type="HAMAP-Rule" id="MF_00328"/>
    </source>
</evidence>
<dbReference type="InterPro" id="IPR027417">
    <property type="entry name" value="P-loop_NTPase"/>
</dbReference>
<comment type="subcellular location">
    <subcellularLocation>
        <location evidence="9">Cytoplasm</location>
    </subcellularLocation>
</comment>
<dbReference type="InterPro" id="IPR017665">
    <property type="entry name" value="Guanylate_kinase"/>
</dbReference>
<evidence type="ECO:0000256" key="1">
    <source>
        <dbReference type="ARBA" id="ARBA00005790"/>
    </source>
</evidence>
<evidence type="ECO:0000256" key="4">
    <source>
        <dbReference type="ARBA" id="ARBA00022679"/>
    </source>
</evidence>
<dbReference type="InterPro" id="IPR008145">
    <property type="entry name" value="GK/Ca_channel_bsu"/>
</dbReference>
<evidence type="ECO:0000256" key="6">
    <source>
        <dbReference type="ARBA" id="ARBA00022777"/>
    </source>
</evidence>
<evidence type="ECO:0000256" key="3">
    <source>
        <dbReference type="ARBA" id="ARBA00016296"/>
    </source>
</evidence>
<evidence type="ECO:0000256" key="5">
    <source>
        <dbReference type="ARBA" id="ARBA00022741"/>
    </source>
</evidence>
<dbReference type="FunFam" id="3.30.63.10:FF:000002">
    <property type="entry name" value="Guanylate kinase 1"/>
    <property type="match status" value="1"/>
</dbReference>
<dbReference type="PANTHER" id="PTHR23117:SF13">
    <property type="entry name" value="GUANYLATE KINASE"/>
    <property type="match status" value="1"/>
</dbReference>
<dbReference type="EMBL" id="JABDJR010000056">
    <property type="protein sequence ID" value="NNF05429.1"/>
    <property type="molecule type" value="Genomic_DNA"/>
</dbReference>
<evidence type="ECO:0000256" key="2">
    <source>
        <dbReference type="ARBA" id="ARBA00012961"/>
    </source>
</evidence>
<dbReference type="PANTHER" id="PTHR23117">
    <property type="entry name" value="GUANYLATE KINASE-RELATED"/>
    <property type="match status" value="1"/>
</dbReference>
<dbReference type="GO" id="GO:0005524">
    <property type="term" value="F:ATP binding"/>
    <property type="evidence" value="ECO:0007669"/>
    <property type="project" value="UniProtKB-UniRule"/>
</dbReference>
<evidence type="ECO:0000313" key="11">
    <source>
        <dbReference type="EMBL" id="NNF05429.1"/>
    </source>
</evidence>
<comment type="function">
    <text evidence="9">Essential for recycling GMP and indirectly, cGMP.</text>
</comment>
<protein>
    <recommendedName>
        <fullName evidence="3 9">Guanylate kinase</fullName>
        <ecNumber evidence="2 9">2.7.4.8</ecNumber>
    </recommendedName>
    <alternativeName>
        <fullName evidence="8 9">GMP kinase</fullName>
    </alternativeName>
</protein>
<dbReference type="GO" id="GO:0005829">
    <property type="term" value="C:cytosol"/>
    <property type="evidence" value="ECO:0007669"/>
    <property type="project" value="TreeGrafter"/>
</dbReference>
<evidence type="ECO:0000256" key="7">
    <source>
        <dbReference type="ARBA" id="ARBA00022840"/>
    </source>
</evidence>
<dbReference type="Proteomes" id="UP000547674">
    <property type="component" value="Unassembled WGS sequence"/>
</dbReference>
<dbReference type="InterPro" id="IPR008144">
    <property type="entry name" value="Guanylate_kin-like_dom"/>
</dbReference>
<organism evidence="11 12">
    <name type="scientific">Eiseniibacteriota bacterium</name>
    <dbReference type="NCBI Taxonomy" id="2212470"/>
    <lineage>
        <taxon>Bacteria</taxon>
        <taxon>Candidatus Eiseniibacteriota</taxon>
    </lineage>
</organism>
<dbReference type="Gene3D" id="3.40.50.300">
    <property type="entry name" value="P-loop containing nucleotide triphosphate hydrolases"/>
    <property type="match status" value="1"/>
</dbReference>
<dbReference type="NCBIfam" id="TIGR03263">
    <property type="entry name" value="guanyl_kin"/>
    <property type="match status" value="1"/>
</dbReference>
<evidence type="ECO:0000313" key="12">
    <source>
        <dbReference type="Proteomes" id="UP000547674"/>
    </source>
</evidence>
<dbReference type="SUPFAM" id="SSF52540">
    <property type="entry name" value="P-loop containing nucleoside triphosphate hydrolases"/>
    <property type="match status" value="1"/>
</dbReference>
<keyword evidence="7 9" id="KW-0067">ATP-binding</keyword>
<dbReference type="Gene3D" id="3.30.63.10">
    <property type="entry name" value="Guanylate Kinase phosphate binding domain"/>
    <property type="match status" value="1"/>
</dbReference>
<feature type="binding site" evidence="9">
    <location>
        <begin position="15"/>
        <end position="22"/>
    </location>
    <ligand>
        <name>ATP</name>
        <dbReference type="ChEBI" id="CHEBI:30616"/>
    </ligand>
</feature>